<dbReference type="Proteomes" id="UP000326500">
    <property type="component" value="Unassembled WGS sequence"/>
</dbReference>
<organism evidence="1 2">
    <name type="scientific">Methanoculleus thermophilus</name>
    <dbReference type="NCBI Taxonomy" id="2200"/>
    <lineage>
        <taxon>Archaea</taxon>
        <taxon>Methanobacteriati</taxon>
        <taxon>Methanobacteriota</taxon>
        <taxon>Stenosarchaea group</taxon>
        <taxon>Methanomicrobia</taxon>
        <taxon>Methanomicrobiales</taxon>
        <taxon>Methanomicrobiaceae</taxon>
        <taxon>Methanoculleus</taxon>
    </lineage>
</organism>
<dbReference type="EMBL" id="FNFT01000012">
    <property type="protein sequence ID" value="SDK46751.1"/>
    <property type="molecule type" value="Genomic_DNA"/>
</dbReference>
<evidence type="ECO:0000313" key="2">
    <source>
        <dbReference type="Proteomes" id="UP000326500"/>
    </source>
</evidence>
<dbReference type="OrthoDB" id="106510at2157"/>
<dbReference type="AlphaFoldDB" id="A0A1G9C519"/>
<sequence length="166" mass="18096">MKRGILVASFLVLMLMTAPAGAFSADNLLIAVDEDGSADVTFNYTLSWIERIAVFLKIAEPEQELKSALEMATGSPVTVTSVEGDSARFSVLNFARIESTDNETIYSTPGLDFTGAQEVLDRYWFAALVEADFSPDLTVVRFPDGHEETFANQSAIPALSYTITIQ</sequence>
<name>A0A1G9C519_9EURY</name>
<keyword evidence="2" id="KW-1185">Reference proteome</keyword>
<protein>
    <submittedName>
        <fullName evidence="1">Uncharacterized protein</fullName>
    </submittedName>
</protein>
<reference evidence="1 2" key="1">
    <citation type="submission" date="2016-10" db="EMBL/GenBank/DDBJ databases">
        <authorList>
            <person name="Varghese N."/>
            <person name="Submissions S."/>
        </authorList>
    </citation>
    <scope>NUCLEOTIDE SEQUENCE [LARGE SCALE GENOMIC DNA]</scope>
    <source>
        <strain evidence="1 2">DSM 2373</strain>
    </source>
</reference>
<gene>
    <name evidence="1" type="ORF">SAMN04488571_11266</name>
</gene>
<accession>A0A1G9C519</accession>
<dbReference type="RefSeq" id="WP_066958397.1">
    <property type="nucleotide sequence ID" value="NZ_BCNX01000009.1"/>
</dbReference>
<evidence type="ECO:0000313" key="1">
    <source>
        <dbReference type="EMBL" id="SDK46751.1"/>
    </source>
</evidence>
<proteinExistence type="predicted"/>